<name>A0A9D5BH73_PEA</name>
<evidence type="ECO:0000313" key="2">
    <source>
        <dbReference type="Proteomes" id="UP001058974"/>
    </source>
</evidence>
<comment type="caution">
    <text evidence="1">The sequence shown here is derived from an EMBL/GenBank/DDBJ whole genome shotgun (WGS) entry which is preliminary data.</text>
</comment>
<reference evidence="1 2" key="1">
    <citation type="journal article" date="2022" name="Nat. Genet.">
        <title>Improved pea reference genome and pan-genome highlight genomic features and evolutionary characteristics.</title>
        <authorList>
            <person name="Yang T."/>
            <person name="Liu R."/>
            <person name="Luo Y."/>
            <person name="Hu S."/>
            <person name="Wang D."/>
            <person name="Wang C."/>
            <person name="Pandey M.K."/>
            <person name="Ge S."/>
            <person name="Xu Q."/>
            <person name="Li N."/>
            <person name="Li G."/>
            <person name="Huang Y."/>
            <person name="Saxena R.K."/>
            <person name="Ji Y."/>
            <person name="Li M."/>
            <person name="Yan X."/>
            <person name="He Y."/>
            <person name="Liu Y."/>
            <person name="Wang X."/>
            <person name="Xiang C."/>
            <person name="Varshney R.K."/>
            <person name="Ding H."/>
            <person name="Gao S."/>
            <person name="Zong X."/>
        </authorList>
    </citation>
    <scope>NUCLEOTIDE SEQUENCE [LARGE SCALE GENOMIC DNA]</scope>
    <source>
        <strain evidence="1 2">cv. Zhongwan 6</strain>
    </source>
</reference>
<dbReference type="PANTHER" id="PTHR33116:SF86">
    <property type="entry name" value="REVERSE TRANSCRIPTASE DOMAIN-CONTAINING PROTEIN"/>
    <property type="match status" value="1"/>
</dbReference>
<evidence type="ECO:0000313" key="1">
    <source>
        <dbReference type="EMBL" id="KAI5443531.1"/>
    </source>
</evidence>
<proteinExistence type="predicted"/>
<dbReference type="EMBL" id="JAMSHJ010000001">
    <property type="protein sequence ID" value="KAI5443531.1"/>
    <property type="molecule type" value="Genomic_DNA"/>
</dbReference>
<protein>
    <submittedName>
        <fullName evidence="1">Uncharacterized protein</fullName>
    </submittedName>
</protein>
<accession>A0A9D5BH73</accession>
<organism evidence="1 2">
    <name type="scientific">Pisum sativum</name>
    <name type="common">Garden pea</name>
    <name type="synonym">Lathyrus oleraceus</name>
    <dbReference type="NCBI Taxonomy" id="3888"/>
    <lineage>
        <taxon>Eukaryota</taxon>
        <taxon>Viridiplantae</taxon>
        <taxon>Streptophyta</taxon>
        <taxon>Embryophyta</taxon>
        <taxon>Tracheophyta</taxon>
        <taxon>Spermatophyta</taxon>
        <taxon>Magnoliopsida</taxon>
        <taxon>eudicotyledons</taxon>
        <taxon>Gunneridae</taxon>
        <taxon>Pentapetalae</taxon>
        <taxon>rosids</taxon>
        <taxon>fabids</taxon>
        <taxon>Fabales</taxon>
        <taxon>Fabaceae</taxon>
        <taxon>Papilionoideae</taxon>
        <taxon>50 kb inversion clade</taxon>
        <taxon>NPAAA clade</taxon>
        <taxon>Hologalegina</taxon>
        <taxon>IRL clade</taxon>
        <taxon>Fabeae</taxon>
        <taxon>Lathyrus</taxon>
    </lineage>
</organism>
<keyword evidence="2" id="KW-1185">Reference proteome</keyword>
<dbReference type="Proteomes" id="UP001058974">
    <property type="component" value="Chromosome 1"/>
</dbReference>
<dbReference type="PANTHER" id="PTHR33116">
    <property type="entry name" value="REVERSE TRANSCRIPTASE ZINC-BINDING DOMAIN-CONTAINING PROTEIN-RELATED-RELATED"/>
    <property type="match status" value="1"/>
</dbReference>
<dbReference type="AlphaFoldDB" id="A0A9D5BH73"/>
<sequence length="142" mass="15546">MNDEDSLSLVQFADDTVLINEGSWSEISGLKINFWKSCLFGIGVDVASLSAVASFINCITFSSKVVLSLIAIQRKFLWVGNNDKIGIVWISWDKLCLPKSKGGLGIKDLVYFNKVCYPSGCGGVSLKPIIFGMVYCYLEMAA</sequence>
<dbReference type="Gramene" id="Psat01G0224900-T1">
    <property type="protein sequence ID" value="KAI5443531.1"/>
    <property type="gene ID" value="KIW84_012249"/>
</dbReference>
<gene>
    <name evidence="1" type="ORF">KIW84_012249</name>
</gene>